<evidence type="ECO:0000313" key="15">
    <source>
        <dbReference type="EMBL" id="RDW25370.1"/>
    </source>
</evidence>
<comment type="function">
    <text evidence="1">Mitochondrial transporter that mediates uptake of thiamine pyrophosphate (ThPP) into mitochondria.</text>
</comment>
<dbReference type="SMR" id="A0A1H6Q2J6"/>
<dbReference type="GO" id="GO:0090422">
    <property type="term" value="F:thiamine pyrophosphate transmembrane transporter activity"/>
    <property type="evidence" value="ECO:0007669"/>
    <property type="project" value="UniProtKB-ARBA"/>
</dbReference>
<comment type="similarity">
    <text evidence="3 13">Belongs to the mitochondrial carrier (TC 2.A.29) family.</text>
</comment>
<organism evidence="14 16">
    <name type="scientific">Yarrowia lipolytica</name>
    <name type="common">Candida lipolytica</name>
    <dbReference type="NCBI Taxonomy" id="4952"/>
    <lineage>
        <taxon>Eukaryota</taxon>
        <taxon>Fungi</taxon>
        <taxon>Dikarya</taxon>
        <taxon>Ascomycota</taxon>
        <taxon>Saccharomycotina</taxon>
        <taxon>Dipodascomycetes</taxon>
        <taxon>Dipodascales</taxon>
        <taxon>Dipodascales incertae sedis</taxon>
        <taxon>Yarrowia</taxon>
    </lineage>
</organism>
<evidence type="ECO:0000313" key="14">
    <source>
        <dbReference type="EMBL" id="AOW07461.1"/>
    </source>
</evidence>
<dbReference type="Proteomes" id="UP000182444">
    <property type="component" value="Chromosome 1F"/>
</dbReference>
<keyword evidence="9" id="KW-1133">Transmembrane helix</keyword>
<evidence type="ECO:0000256" key="7">
    <source>
        <dbReference type="ARBA" id="ARBA00022737"/>
    </source>
</evidence>
<dbReference type="PROSITE" id="PS50920">
    <property type="entry name" value="SOLCAR"/>
    <property type="match status" value="3"/>
</dbReference>
<dbReference type="OrthoDB" id="18574at2759"/>
<dbReference type="Proteomes" id="UP000256601">
    <property type="component" value="Unassembled WGS sequence"/>
</dbReference>
<evidence type="ECO:0000313" key="16">
    <source>
        <dbReference type="Proteomes" id="UP000182444"/>
    </source>
</evidence>
<dbReference type="AlphaFoldDB" id="A0A1H6Q2J6"/>
<reference evidence="14 16" key="1">
    <citation type="journal article" date="2016" name="PLoS ONE">
        <title>Sequence Assembly of Yarrowia lipolytica Strain W29/CLIB89 Shows Transposable Element Diversity.</title>
        <authorList>
            <person name="Magnan C."/>
            <person name="Yu J."/>
            <person name="Chang I."/>
            <person name="Jahn E."/>
            <person name="Kanomata Y."/>
            <person name="Wu J."/>
            <person name="Zeller M."/>
            <person name="Oakes M."/>
            <person name="Baldi P."/>
            <person name="Sandmeyer S."/>
        </authorList>
    </citation>
    <scope>NUCLEOTIDE SEQUENCE [LARGE SCALE GENOMIC DNA]</scope>
    <source>
        <strain evidence="14">CLIB89</strain>
        <strain evidence="16">CLIB89(W29)</strain>
    </source>
</reference>
<dbReference type="InterPro" id="IPR023395">
    <property type="entry name" value="MCP_dom_sf"/>
</dbReference>
<protein>
    <recommendedName>
        <fullName evidence="4">Mitochondrial thiamine pyrophosphate carrier 1</fullName>
    </recommendedName>
</protein>
<evidence type="ECO:0000256" key="4">
    <source>
        <dbReference type="ARBA" id="ARBA00021935"/>
    </source>
</evidence>
<keyword evidence="8" id="KW-0999">Mitochondrion inner membrane</keyword>
<evidence type="ECO:0000256" key="10">
    <source>
        <dbReference type="ARBA" id="ARBA00023128"/>
    </source>
</evidence>
<accession>A0A1H6Q2J6</accession>
<dbReference type="VEuPathDB" id="FungiDB:YALI0_F20262g"/>
<dbReference type="Pfam" id="PF00153">
    <property type="entry name" value="Mito_carr"/>
    <property type="match status" value="3"/>
</dbReference>
<dbReference type="PANTHER" id="PTHR24089">
    <property type="entry name" value="SOLUTE CARRIER FAMILY 25"/>
    <property type="match status" value="1"/>
</dbReference>
<evidence type="ECO:0000256" key="3">
    <source>
        <dbReference type="ARBA" id="ARBA00006375"/>
    </source>
</evidence>
<dbReference type="EMBL" id="CP017558">
    <property type="protein sequence ID" value="AOW07461.1"/>
    <property type="molecule type" value="Genomic_DNA"/>
</dbReference>
<keyword evidence="5 13" id="KW-0813">Transport</keyword>
<evidence type="ECO:0000313" key="17">
    <source>
        <dbReference type="Proteomes" id="UP000256601"/>
    </source>
</evidence>
<dbReference type="GeneID" id="2907794"/>
<dbReference type="Gene3D" id="1.50.40.10">
    <property type="entry name" value="Mitochondrial carrier domain"/>
    <property type="match status" value="1"/>
</dbReference>
<proteinExistence type="inferred from homology"/>
<dbReference type="RefSeq" id="XP_505655.1">
    <property type="nucleotide sequence ID" value="XM_505655.1"/>
</dbReference>
<evidence type="ECO:0000256" key="5">
    <source>
        <dbReference type="ARBA" id="ARBA00022448"/>
    </source>
</evidence>
<dbReference type="SUPFAM" id="SSF103506">
    <property type="entry name" value="Mitochondrial carrier"/>
    <property type="match status" value="1"/>
</dbReference>
<evidence type="ECO:0000256" key="1">
    <source>
        <dbReference type="ARBA" id="ARBA00002238"/>
    </source>
</evidence>
<feature type="repeat" description="Solcar" evidence="12">
    <location>
        <begin position="11"/>
        <end position="98"/>
    </location>
</feature>
<dbReference type="eggNOG" id="KOG0752">
    <property type="taxonomic scope" value="Eukaryota"/>
</dbReference>
<sequence>MSNHLSSDSDISSTESMLCGGIAGMVSRFCIAPLDVVKIRLQLQKDGSRYYRGIFQTMQQIVRDEGVTALWKGNIPAELLYVFYGATQFVTYHHVNQVINAYNETAEKWKISSGAQSFIAGATAGAGATIATYPFDLFRTLFAAQGAKNCNVKNYTSLFQTFKLIYKTEGPLGFFRGVSSSIISIAPYMGLFFASYGRVKDSLDAFSNKHHDLLVSYNLPTKGWQEATAGLCAGTASKALVFPLDTIRKRLQTQGRMDVSYKELSGKPGVQRLLDSYNPFVMARRIIVAEGCRGLYKGFLVSLIKSAPTSAITMYTFEKSLSILRWWKAQGKSLEA</sequence>
<evidence type="ECO:0000256" key="2">
    <source>
        <dbReference type="ARBA" id="ARBA00004448"/>
    </source>
</evidence>
<evidence type="ECO:0000256" key="12">
    <source>
        <dbReference type="PROSITE-ProRule" id="PRU00282"/>
    </source>
</evidence>
<evidence type="ECO:0000256" key="9">
    <source>
        <dbReference type="ARBA" id="ARBA00022989"/>
    </source>
</evidence>
<keyword evidence="11 12" id="KW-0472">Membrane</keyword>
<gene>
    <name evidence="15" type="ORF">B0I71DRAFT_132770</name>
    <name evidence="14" type="ORF">YALI1_F26924g</name>
</gene>
<dbReference type="KEGG" id="yli:2907794"/>
<dbReference type="FunFam" id="1.50.40.10:FF:000011">
    <property type="entry name" value="Mitochondrial thiamine pyrophosphate carrier 1"/>
    <property type="match status" value="1"/>
</dbReference>
<feature type="repeat" description="Solcar" evidence="12">
    <location>
        <begin position="112"/>
        <end position="202"/>
    </location>
</feature>
<dbReference type="VEuPathDB" id="FungiDB:YALI1_F26924g"/>
<keyword evidence="10" id="KW-0496">Mitochondrion</keyword>
<evidence type="ECO:0000256" key="13">
    <source>
        <dbReference type="RuleBase" id="RU000488"/>
    </source>
</evidence>
<evidence type="ECO:0000256" key="8">
    <source>
        <dbReference type="ARBA" id="ARBA00022792"/>
    </source>
</evidence>
<evidence type="ECO:0000256" key="6">
    <source>
        <dbReference type="ARBA" id="ARBA00022692"/>
    </source>
</evidence>
<dbReference type="InterPro" id="IPR002067">
    <property type="entry name" value="MCP"/>
</dbReference>
<keyword evidence="7" id="KW-0677">Repeat</keyword>
<feature type="repeat" description="Solcar" evidence="12">
    <location>
        <begin position="221"/>
        <end position="323"/>
    </location>
</feature>
<dbReference type="EMBL" id="KZ859005">
    <property type="protein sequence ID" value="RDW25370.1"/>
    <property type="molecule type" value="Genomic_DNA"/>
</dbReference>
<reference evidence="15 17" key="2">
    <citation type="submission" date="2018-07" db="EMBL/GenBank/DDBJ databases">
        <title>Draft Genome Assemblies for Five Robust Yarrowia lipolytica Strains Exhibiting High Lipid Production and Pentose Sugar Utilization and Sugar Alcohol Secretion from Undetoxified Lignocellulosic Biomass Hydrolysates.</title>
        <authorList>
            <consortium name="DOE Joint Genome Institute"/>
            <person name="Walker C."/>
            <person name="Ryu S."/>
            <person name="Na H."/>
            <person name="Zane M."/>
            <person name="LaButti K."/>
            <person name="Lipzen A."/>
            <person name="Haridas S."/>
            <person name="Barry K."/>
            <person name="Grigoriev I.V."/>
            <person name="Quarterman J."/>
            <person name="Slininger P."/>
            <person name="Dien B."/>
            <person name="Trinh C.T."/>
        </authorList>
    </citation>
    <scope>NUCLEOTIDE SEQUENCE [LARGE SCALE GENOMIC DNA]</scope>
    <source>
        <strain evidence="15 17">YB392</strain>
    </source>
</reference>
<name>A0A1H6Q2J6_YARLL</name>
<dbReference type="GO" id="GO:0005743">
    <property type="term" value="C:mitochondrial inner membrane"/>
    <property type="evidence" value="ECO:0007669"/>
    <property type="project" value="UniProtKB-SubCell"/>
</dbReference>
<evidence type="ECO:0000256" key="11">
    <source>
        <dbReference type="ARBA" id="ARBA00023136"/>
    </source>
</evidence>
<dbReference type="OMA" id="MYVCYGA"/>
<dbReference type="PRINTS" id="PR00926">
    <property type="entry name" value="MITOCARRIER"/>
</dbReference>
<comment type="subcellular location">
    <subcellularLocation>
        <location evidence="2">Mitochondrion inner membrane</location>
        <topology evidence="2">Multi-pass membrane protein</topology>
    </subcellularLocation>
</comment>
<dbReference type="InterPro" id="IPR018108">
    <property type="entry name" value="MCP_transmembrane"/>
</dbReference>
<keyword evidence="6 12" id="KW-0812">Transmembrane</keyword>